<dbReference type="InterPro" id="IPR004437">
    <property type="entry name" value="ParB/RepB/Spo0J"/>
</dbReference>
<evidence type="ECO:0000259" key="2">
    <source>
        <dbReference type="SMART" id="SM00470"/>
    </source>
</evidence>
<dbReference type="PANTHER" id="PTHR33375:SF1">
    <property type="entry name" value="CHROMOSOME-PARTITIONING PROTEIN PARB-RELATED"/>
    <property type="match status" value="1"/>
</dbReference>
<dbReference type="GO" id="GO:0005694">
    <property type="term" value="C:chromosome"/>
    <property type="evidence" value="ECO:0007669"/>
    <property type="project" value="TreeGrafter"/>
</dbReference>
<dbReference type="RefSeq" id="WP_100674084.1">
    <property type="nucleotide sequence ID" value="NZ_JBKOIK010000001.1"/>
</dbReference>
<reference evidence="3 4" key="1">
    <citation type="submission" date="2017-06" db="EMBL/GenBank/DDBJ databases">
        <title>Ensifer strains isolated from leguminous trees and herbs display diverse denitrification phenotypes with some acting as strong N2O sinks.</title>
        <authorList>
            <person name="Woliy K."/>
            <person name="Mania D."/>
            <person name="Bakken L.R."/>
            <person name="Frostegard A."/>
        </authorList>
    </citation>
    <scope>NUCLEOTIDE SEQUENCE [LARGE SCALE GENOMIC DNA]</scope>
    <source>
        <strain evidence="3 4">AC50a</strain>
    </source>
</reference>
<evidence type="ECO:0000313" key="3">
    <source>
        <dbReference type="EMBL" id="PJR11962.1"/>
    </source>
</evidence>
<organism evidence="3 4">
    <name type="scientific">Rhizobium meliloti</name>
    <name type="common">Ensifer meliloti</name>
    <name type="synonym">Sinorhizobium meliloti</name>
    <dbReference type="NCBI Taxonomy" id="382"/>
    <lineage>
        <taxon>Bacteria</taxon>
        <taxon>Pseudomonadati</taxon>
        <taxon>Pseudomonadota</taxon>
        <taxon>Alphaproteobacteria</taxon>
        <taxon>Hyphomicrobiales</taxon>
        <taxon>Rhizobiaceae</taxon>
        <taxon>Sinorhizobium/Ensifer group</taxon>
        <taxon>Sinorhizobium</taxon>
    </lineage>
</organism>
<dbReference type="Gene3D" id="1.10.10.2830">
    <property type="match status" value="1"/>
</dbReference>
<feature type="domain" description="ParB-like N-terminal" evidence="2">
    <location>
        <begin position="62"/>
        <end position="155"/>
    </location>
</feature>
<dbReference type="GO" id="GO:0003677">
    <property type="term" value="F:DNA binding"/>
    <property type="evidence" value="ECO:0007669"/>
    <property type="project" value="InterPro"/>
</dbReference>
<dbReference type="SUPFAM" id="SSF109709">
    <property type="entry name" value="KorB DNA-binding domain-like"/>
    <property type="match status" value="1"/>
</dbReference>
<dbReference type="NCBIfam" id="TIGR00180">
    <property type="entry name" value="parB_part"/>
    <property type="match status" value="1"/>
</dbReference>
<dbReference type="InterPro" id="IPR050336">
    <property type="entry name" value="Chromosome_partition/occlusion"/>
</dbReference>
<dbReference type="AlphaFoldDB" id="A0A2J0YVZ9"/>
<protein>
    <submittedName>
        <fullName evidence="3">Plasmid partitioning protein RepB</fullName>
    </submittedName>
</protein>
<name>A0A2J0YVZ9_RHIML</name>
<dbReference type="Pfam" id="PF02195">
    <property type="entry name" value="ParB_N"/>
    <property type="match status" value="1"/>
</dbReference>
<dbReference type="PANTHER" id="PTHR33375">
    <property type="entry name" value="CHROMOSOME-PARTITIONING PROTEIN PARB-RELATED"/>
    <property type="match status" value="1"/>
</dbReference>
<gene>
    <name evidence="3" type="primary">repB</name>
    <name evidence="3" type="ORF">CEJ86_26385</name>
</gene>
<sequence>MSRKDSKGLFANVLGQLENSAETGGMQRSTSPHLLKVAAGVRQMQERSELAERLLKDGGQIVEIDPDEIMESAIRDRFDSGYSEASIADLLESMREHGQSTPGLVRPVRGAARPFQIVFGRRRLAAAKLLGIKFKTIARELSDEEAIVLQGEENSNRKDLSFIERCLFAQSQEAAGYRRDVICKSLSTGRSHISEMIRIAAALPRDILMQIGPAPEIGRRRWVEFELRWAAHREPSKVAQSVLEREQMQASSSDVRFAAVFEALAKVDAKAAASSATADLISHGLVLGQIQRGKSASKLTFNKSVPSGFVDFIAGQIESLHDQFMQKQHSKQGD</sequence>
<dbReference type="Gene3D" id="3.90.1530.30">
    <property type="match status" value="1"/>
</dbReference>
<evidence type="ECO:0000313" key="4">
    <source>
        <dbReference type="Proteomes" id="UP000231987"/>
    </source>
</evidence>
<dbReference type="NCBIfam" id="TIGR03454">
    <property type="entry name" value="partition_RepB"/>
    <property type="match status" value="1"/>
</dbReference>
<comment type="similarity">
    <text evidence="1">Belongs to the ParB family.</text>
</comment>
<dbReference type="Proteomes" id="UP000231987">
    <property type="component" value="Unassembled WGS sequence"/>
</dbReference>
<comment type="caution">
    <text evidence="3">The sequence shown here is derived from an EMBL/GenBank/DDBJ whole genome shotgun (WGS) entry which is preliminary data.</text>
</comment>
<dbReference type="EMBL" id="NJGD01000017">
    <property type="protein sequence ID" value="PJR11962.1"/>
    <property type="molecule type" value="Genomic_DNA"/>
</dbReference>
<dbReference type="GO" id="GO:0007059">
    <property type="term" value="P:chromosome segregation"/>
    <property type="evidence" value="ECO:0007669"/>
    <property type="project" value="TreeGrafter"/>
</dbReference>
<dbReference type="SUPFAM" id="SSF110849">
    <property type="entry name" value="ParB/Sulfiredoxin"/>
    <property type="match status" value="1"/>
</dbReference>
<dbReference type="Pfam" id="PF07506">
    <property type="entry name" value="RepB"/>
    <property type="match status" value="1"/>
</dbReference>
<dbReference type="InterPro" id="IPR011111">
    <property type="entry name" value="Plasmid_RepB"/>
</dbReference>
<dbReference type="InterPro" id="IPR017819">
    <property type="entry name" value="Plasmid_partition_RepB"/>
</dbReference>
<accession>A0A2J0YVZ9</accession>
<dbReference type="InterPro" id="IPR003115">
    <property type="entry name" value="ParB_N"/>
</dbReference>
<dbReference type="InterPro" id="IPR036086">
    <property type="entry name" value="ParB/Sulfiredoxin_sf"/>
</dbReference>
<dbReference type="InterPro" id="IPR037972">
    <property type="entry name" value="RepB_N"/>
</dbReference>
<dbReference type="SMART" id="SM00470">
    <property type="entry name" value="ParB"/>
    <property type="match status" value="1"/>
</dbReference>
<proteinExistence type="inferred from homology"/>
<dbReference type="CDD" id="cd16405">
    <property type="entry name" value="RepB_like_N"/>
    <property type="match status" value="1"/>
</dbReference>
<evidence type="ECO:0000256" key="1">
    <source>
        <dbReference type="ARBA" id="ARBA00006295"/>
    </source>
</evidence>